<proteinExistence type="predicted"/>
<gene>
    <name evidence="1" type="ORF">Fmac_020776</name>
</gene>
<name>A0ABD1LV07_9FABA</name>
<dbReference type="AlphaFoldDB" id="A0ABD1LV07"/>
<evidence type="ECO:0000313" key="2">
    <source>
        <dbReference type="Proteomes" id="UP001603857"/>
    </source>
</evidence>
<protein>
    <submittedName>
        <fullName evidence="1">Uncharacterized protein</fullName>
    </submittedName>
</protein>
<keyword evidence="2" id="KW-1185">Reference proteome</keyword>
<organism evidence="1 2">
    <name type="scientific">Flemingia macrophylla</name>
    <dbReference type="NCBI Taxonomy" id="520843"/>
    <lineage>
        <taxon>Eukaryota</taxon>
        <taxon>Viridiplantae</taxon>
        <taxon>Streptophyta</taxon>
        <taxon>Embryophyta</taxon>
        <taxon>Tracheophyta</taxon>
        <taxon>Spermatophyta</taxon>
        <taxon>Magnoliopsida</taxon>
        <taxon>eudicotyledons</taxon>
        <taxon>Gunneridae</taxon>
        <taxon>Pentapetalae</taxon>
        <taxon>rosids</taxon>
        <taxon>fabids</taxon>
        <taxon>Fabales</taxon>
        <taxon>Fabaceae</taxon>
        <taxon>Papilionoideae</taxon>
        <taxon>50 kb inversion clade</taxon>
        <taxon>NPAAA clade</taxon>
        <taxon>indigoferoid/millettioid clade</taxon>
        <taxon>Phaseoleae</taxon>
        <taxon>Flemingia</taxon>
    </lineage>
</organism>
<accession>A0ABD1LV07</accession>
<dbReference type="Proteomes" id="UP001603857">
    <property type="component" value="Unassembled WGS sequence"/>
</dbReference>
<reference evidence="1 2" key="1">
    <citation type="submission" date="2024-08" db="EMBL/GenBank/DDBJ databases">
        <title>Insights into the chromosomal genome structure of Flemingia macrophylla.</title>
        <authorList>
            <person name="Ding Y."/>
            <person name="Zhao Y."/>
            <person name="Bi W."/>
            <person name="Wu M."/>
            <person name="Zhao G."/>
            <person name="Gong Y."/>
            <person name="Li W."/>
            <person name="Zhang P."/>
        </authorList>
    </citation>
    <scope>NUCLEOTIDE SEQUENCE [LARGE SCALE GENOMIC DNA]</scope>
    <source>
        <strain evidence="1">DYQJB</strain>
        <tissue evidence="1">Leaf</tissue>
    </source>
</reference>
<dbReference type="EMBL" id="JBGMDY010000007">
    <property type="protein sequence ID" value="KAL2327349.1"/>
    <property type="molecule type" value="Genomic_DNA"/>
</dbReference>
<comment type="caution">
    <text evidence="1">The sequence shown here is derived from an EMBL/GenBank/DDBJ whole genome shotgun (WGS) entry which is preliminary data.</text>
</comment>
<dbReference type="AntiFam" id="ANF00029">
    <property type="entry name" value="Antisense to 16S rRNA"/>
</dbReference>
<sequence length="58" mass="6195">MKESSQLSSLVQLGHPRIELETSLVNPAFGIPLLVVKVTTSGMANSHSVTGSVYKARK</sequence>
<evidence type="ECO:0000313" key="1">
    <source>
        <dbReference type="EMBL" id="KAL2327349.1"/>
    </source>
</evidence>